<protein>
    <submittedName>
        <fullName evidence="2">Uncharacterized protein</fullName>
    </submittedName>
</protein>
<dbReference type="AlphaFoldDB" id="A0AAU9RT61"/>
<sequence>MRLFNTSLQRRLSEQTKNARRAQEVLEEEKVRDAHWLRRPAASEPLKLAANGDRRRRRWRIRIAPKLKLWLSPKNFLARLRDAYVNLMLRMANSPAISGGFREQVDESIVGLGKGPSKEYDEKVIVDYYNSLRRRDNWCSAMQP</sequence>
<keyword evidence="1" id="KW-0175">Coiled coil</keyword>
<reference evidence="2 3" key="1">
    <citation type="submission" date="2022-03" db="EMBL/GenBank/DDBJ databases">
        <authorList>
            <person name="Nunn A."/>
            <person name="Chopra R."/>
            <person name="Nunn A."/>
            <person name="Contreras Garrido A."/>
        </authorList>
    </citation>
    <scope>NUCLEOTIDE SEQUENCE [LARGE SCALE GENOMIC DNA]</scope>
</reference>
<proteinExistence type="predicted"/>
<evidence type="ECO:0000313" key="2">
    <source>
        <dbReference type="EMBL" id="CAH2049253.1"/>
    </source>
</evidence>
<name>A0AAU9RT61_THLAR</name>
<accession>A0AAU9RT61</accession>
<dbReference type="PANTHER" id="PTHR33702:SF5">
    <property type="entry name" value="OS01G0308600 PROTEIN"/>
    <property type="match status" value="1"/>
</dbReference>
<dbReference type="Proteomes" id="UP000836841">
    <property type="component" value="Unassembled WGS sequence"/>
</dbReference>
<evidence type="ECO:0000256" key="1">
    <source>
        <dbReference type="SAM" id="Coils"/>
    </source>
</evidence>
<evidence type="ECO:0000313" key="3">
    <source>
        <dbReference type="Proteomes" id="UP000836841"/>
    </source>
</evidence>
<feature type="coiled-coil region" evidence="1">
    <location>
        <begin position="5"/>
        <end position="32"/>
    </location>
</feature>
<dbReference type="EMBL" id="CAJVSB020000275">
    <property type="protein sequence ID" value="CAH2049253.1"/>
    <property type="molecule type" value="Genomic_DNA"/>
</dbReference>
<gene>
    <name evidence="2" type="ORF">TAV2_LOCUS8241</name>
</gene>
<dbReference type="PANTHER" id="PTHR33702">
    <property type="entry name" value="BNAA09G40010D PROTEIN"/>
    <property type="match status" value="1"/>
</dbReference>
<keyword evidence="3" id="KW-1185">Reference proteome</keyword>
<organism evidence="2 3">
    <name type="scientific">Thlaspi arvense</name>
    <name type="common">Field penny-cress</name>
    <dbReference type="NCBI Taxonomy" id="13288"/>
    <lineage>
        <taxon>Eukaryota</taxon>
        <taxon>Viridiplantae</taxon>
        <taxon>Streptophyta</taxon>
        <taxon>Embryophyta</taxon>
        <taxon>Tracheophyta</taxon>
        <taxon>Spermatophyta</taxon>
        <taxon>Magnoliopsida</taxon>
        <taxon>eudicotyledons</taxon>
        <taxon>Gunneridae</taxon>
        <taxon>Pentapetalae</taxon>
        <taxon>rosids</taxon>
        <taxon>malvids</taxon>
        <taxon>Brassicales</taxon>
        <taxon>Brassicaceae</taxon>
        <taxon>Thlaspideae</taxon>
        <taxon>Thlaspi</taxon>
    </lineage>
</organism>
<comment type="caution">
    <text evidence="2">The sequence shown here is derived from an EMBL/GenBank/DDBJ whole genome shotgun (WGS) entry which is preliminary data.</text>
</comment>